<dbReference type="CDD" id="cd03801">
    <property type="entry name" value="GT4_PimA-like"/>
    <property type="match status" value="1"/>
</dbReference>
<comment type="caution">
    <text evidence="2">The sequence shown here is derived from an EMBL/GenBank/DDBJ whole genome shotgun (WGS) entry which is preliminary data.</text>
</comment>
<accession>A0A9D1KPG1</accession>
<dbReference type="InterPro" id="IPR050194">
    <property type="entry name" value="Glycosyltransferase_grp1"/>
</dbReference>
<dbReference type="PANTHER" id="PTHR45947:SF3">
    <property type="entry name" value="SULFOQUINOVOSYL TRANSFERASE SQD2"/>
    <property type="match status" value="1"/>
</dbReference>
<feature type="non-terminal residue" evidence="2">
    <location>
        <position position="357"/>
    </location>
</feature>
<protein>
    <submittedName>
        <fullName evidence="2">Glycosyltransferase family 4 protein</fullName>
    </submittedName>
</protein>
<dbReference type="EMBL" id="DVLU01000015">
    <property type="protein sequence ID" value="HIT84615.1"/>
    <property type="molecule type" value="Genomic_DNA"/>
</dbReference>
<dbReference type="Gene3D" id="3.40.50.2000">
    <property type="entry name" value="Glycogen Phosphorylase B"/>
    <property type="match status" value="2"/>
</dbReference>
<evidence type="ECO:0000313" key="2">
    <source>
        <dbReference type="EMBL" id="HIT84615.1"/>
    </source>
</evidence>
<dbReference type="PANTHER" id="PTHR45947">
    <property type="entry name" value="SULFOQUINOVOSYL TRANSFERASE SQD2"/>
    <property type="match status" value="1"/>
</dbReference>
<dbReference type="SUPFAM" id="SSF53756">
    <property type="entry name" value="UDP-Glycosyltransferase/glycogen phosphorylase"/>
    <property type="match status" value="1"/>
</dbReference>
<dbReference type="Pfam" id="PF00534">
    <property type="entry name" value="Glycos_transf_1"/>
    <property type="match status" value="1"/>
</dbReference>
<name>A0A9D1KPG1_9FIRM</name>
<evidence type="ECO:0000313" key="3">
    <source>
        <dbReference type="Proteomes" id="UP000824165"/>
    </source>
</evidence>
<proteinExistence type="predicted"/>
<dbReference type="Proteomes" id="UP000824165">
    <property type="component" value="Unassembled WGS sequence"/>
</dbReference>
<reference evidence="2" key="2">
    <citation type="journal article" date="2021" name="PeerJ">
        <title>Extensive microbial diversity within the chicken gut microbiome revealed by metagenomics and culture.</title>
        <authorList>
            <person name="Gilroy R."/>
            <person name="Ravi A."/>
            <person name="Getino M."/>
            <person name="Pursley I."/>
            <person name="Horton D.L."/>
            <person name="Alikhan N.F."/>
            <person name="Baker D."/>
            <person name="Gharbi K."/>
            <person name="Hall N."/>
            <person name="Watson M."/>
            <person name="Adriaenssens E.M."/>
            <person name="Foster-Nyarko E."/>
            <person name="Jarju S."/>
            <person name="Secka A."/>
            <person name="Antonio M."/>
            <person name="Oren A."/>
            <person name="Chaudhuri R.R."/>
            <person name="La Ragione R."/>
            <person name="Hildebrand F."/>
            <person name="Pallen M.J."/>
        </authorList>
    </citation>
    <scope>NUCLEOTIDE SEQUENCE</scope>
    <source>
        <strain evidence="2">CHK181-108</strain>
    </source>
</reference>
<sequence length="357" mass="39718">MKRLVLCLRIIGGDSYVGGLNGVVNAYCAHKSDFEENGFRPEIYSYSLPERLDIKFGPLNNILYAICQRHDAKKKFRGCTDAVFHIHTSRGQMFVRDVLLARAMSRMGIKTVMTIHVGSIDTVFKGTGLLKNMLIKIMSRYISAVLFMSNEVRGEFIRAGLDEKKARTLYNFYDLPEAADENGLLSCKGGITLRAVYFGSLNREKGIRELLEAMERTEGVTLDICGSATESGFEGWFDGKCAELKDKVKYHGYVGGKEKYGLLKRADILLLPSYREGFPISTLEGIASGCALVITPAGAMKEVYTDKNAVFVRPGSAGDIADALAELCKNRVRLREMQKNNIRYSAQFTVNKHIASL</sequence>
<dbReference type="GO" id="GO:0016757">
    <property type="term" value="F:glycosyltransferase activity"/>
    <property type="evidence" value="ECO:0007669"/>
    <property type="project" value="InterPro"/>
</dbReference>
<reference evidence="2" key="1">
    <citation type="submission" date="2020-10" db="EMBL/GenBank/DDBJ databases">
        <authorList>
            <person name="Gilroy R."/>
        </authorList>
    </citation>
    <scope>NUCLEOTIDE SEQUENCE</scope>
    <source>
        <strain evidence="2">CHK181-108</strain>
    </source>
</reference>
<dbReference type="AlphaFoldDB" id="A0A9D1KPG1"/>
<feature type="domain" description="Glycosyl transferase family 1" evidence="1">
    <location>
        <begin position="195"/>
        <end position="342"/>
    </location>
</feature>
<dbReference type="InterPro" id="IPR001296">
    <property type="entry name" value="Glyco_trans_1"/>
</dbReference>
<organism evidence="2 3">
    <name type="scientific">Candidatus Ornithomonoglobus intestinigallinarum</name>
    <dbReference type="NCBI Taxonomy" id="2840894"/>
    <lineage>
        <taxon>Bacteria</taxon>
        <taxon>Bacillati</taxon>
        <taxon>Bacillota</taxon>
        <taxon>Clostridia</taxon>
        <taxon>Candidatus Ornithomonoglobus</taxon>
    </lineage>
</organism>
<evidence type="ECO:0000259" key="1">
    <source>
        <dbReference type="Pfam" id="PF00534"/>
    </source>
</evidence>
<gene>
    <name evidence="2" type="ORF">IAA60_01785</name>
</gene>